<dbReference type="AlphaFoldDB" id="A0A6I3KHQ1"/>
<reference evidence="1 2" key="1">
    <citation type="submission" date="2019-11" db="EMBL/GenBank/DDBJ databases">
        <title>Identification of a novel strain.</title>
        <authorList>
            <person name="Xu Q."/>
            <person name="Wang G."/>
        </authorList>
    </citation>
    <scope>NUCLEOTIDE SEQUENCE [LARGE SCALE GENOMIC DNA]</scope>
    <source>
        <strain evidence="2">xq</strain>
    </source>
</reference>
<comment type="caution">
    <text evidence="1">The sequence shown here is derived from an EMBL/GenBank/DDBJ whole genome shotgun (WGS) entry which is preliminary data.</text>
</comment>
<name>A0A6I3KHQ1_9HYPH</name>
<proteinExistence type="predicted"/>
<evidence type="ECO:0000313" key="2">
    <source>
        <dbReference type="Proteomes" id="UP000440694"/>
    </source>
</evidence>
<protein>
    <submittedName>
        <fullName evidence="1">Uncharacterized protein</fullName>
    </submittedName>
</protein>
<organism evidence="1 2">
    <name type="scientific">Hyphomicrobium album</name>
    <dbReference type="NCBI Taxonomy" id="2665159"/>
    <lineage>
        <taxon>Bacteria</taxon>
        <taxon>Pseudomonadati</taxon>
        <taxon>Pseudomonadota</taxon>
        <taxon>Alphaproteobacteria</taxon>
        <taxon>Hyphomicrobiales</taxon>
        <taxon>Hyphomicrobiaceae</taxon>
        <taxon>Hyphomicrobium</taxon>
    </lineage>
</organism>
<accession>A0A6I3KHQ1</accession>
<sequence>MSAIRIWYPFTFTSRTEQVYRVSFRLAEEATWDHRYHDLRGAELSAVELGLHVSDISRIQASCDAAVGSVYVSIPQRASSASAGDHAPAP</sequence>
<gene>
    <name evidence="1" type="ORF">GIW81_02555</name>
</gene>
<keyword evidence="2" id="KW-1185">Reference proteome</keyword>
<dbReference type="EMBL" id="WMBQ01000001">
    <property type="protein sequence ID" value="MTD93212.1"/>
    <property type="molecule type" value="Genomic_DNA"/>
</dbReference>
<dbReference type="RefSeq" id="WP_154737771.1">
    <property type="nucleotide sequence ID" value="NZ_WMBQ01000001.1"/>
</dbReference>
<evidence type="ECO:0000313" key="1">
    <source>
        <dbReference type="EMBL" id="MTD93212.1"/>
    </source>
</evidence>
<dbReference type="Proteomes" id="UP000440694">
    <property type="component" value="Unassembled WGS sequence"/>
</dbReference>